<keyword evidence="1" id="KW-1133">Transmembrane helix</keyword>
<reference evidence="2" key="1">
    <citation type="journal article" date="2020" name="Nature">
        <title>Giant virus diversity and host interactions through global metagenomics.</title>
        <authorList>
            <person name="Schulz F."/>
            <person name="Roux S."/>
            <person name="Paez-Espino D."/>
            <person name="Jungbluth S."/>
            <person name="Walsh D.A."/>
            <person name="Denef V.J."/>
            <person name="McMahon K.D."/>
            <person name="Konstantinidis K.T."/>
            <person name="Eloe-Fadrosh E.A."/>
            <person name="Kyrpides N.C."/>
            <person name="Woyke T."/>
        </authorList>
    </citation>
    <scope>NUCLEOTIDE SEQUENCE</scope>
    <source>
        <strain evidence="2">GVMAG-S-1101164-105</strain>
    </source>
</reference>
<dbReference type="AlphaFoldDB" id="A0A6C0JYP8"/>
<evidence type="ECO:0000256" key="1">
    <source>
        <dbReference type="SAM" id="Phobius"/>
    </source>
</evidence>
<name>A0A6C0JYP8_9ZZZZ</name>
<sequence length="76" mass="8924">MLKHFRIFPFILGVIFAALFFKNYKMETLSIFQYPHPNNIHERVYKDKNGVCYAYTAEEVNCNSNESTLTPYPLQG</sequence>
<evidence type="ECO:0000313" key="2">
    <source>
        <dbReference type="EMBL" id="QHU09517.1"/>
    </source>
</evidence>
<keyword evidence="1" id="KW-0812">Transmembrane</keyword>
<accession>A0A6C0JYP8</accession>
<feature type="transmembrane region" description="Helical" evidence="1">
    <location>
        <begin position="6"/>
        <end position="24"/>
    </location>
</feature>
<organism evidence="2">
    <name type="scientific">viral metagenome</name>
    <dbReference type="NCBI Taxonomy" id="1070528"/>
    <lineage>
        <taxon>unclassified sequences</taxon>
        <taxon>metagenomes</taxon>
        <taxon>organismal metagenomes</taxon>
    </lineage>
</organism>
<keyword evidence="1" id="KW-0472">Membrane</keyword>
<proteinExistence type="predicted"/>
<dbReference type="EMBL" id="MN740738">
    <property type="protein sequence ID" value="QHU09517.1"/>
    <property type="molecule type" value="Genomic_DNA"/>
</dbReference>
<protein>
    <submittedName>
        <fullName evidence="2">Uncharacterized protein</fullName>
    </submittedName>
</protein>